<dbReference type="RefSeq" id="WP_085099436.1">
    <property type="nucleotide sequence ID" value="NZ_FWZU01000002.1"/>
</dbReference>
<dbReference type="GO" id="GO:0005829">
    <property type="term" value="C:cytosol"/>
    <property type="evidence" value="ECO:0007669"/>
    <property type="project" value="TreeGrafter"/>
</dbReference>
<comment type="similarity">
    <text evidence="1 6">Belongs to the NusB family.</text>
</comment>
<keyword evidence="2 6" id="KW-0889">Transcription antitermination</keyword>
<dbReference type="EMBL" id="FWZU01000002">
    <property type="protein sequence ID" value="SMF00675.1"/>
    <property type="molecule type" value="Genomic_DNA"/>
</dbReference>
<keyword evidence="3 6" id="KW-0694">RNA-binding</keyword>
<dbReference type="GO" id="GO:0031564">
    <property type="term" value="P:transcription antitermination"/>
    <property type="evidence" value="ECO:0007669"/>
    <property type="project" value="UniProtKB-KW"/>
</dbReference>
<comment type="function">
    <text evidence="6">Involved in transcription antitermination. Required for transcription of ribosomal RNA (rRNA) genes. Binds specifically to the boxA antiterminator sequence of the ribosomal RNA (rrn) operons.</text>
</comment>
<evidence type="ECO:0000256" key="1">
    <source>
        <dbReference type="ARBA" id="ARBA00005952"/>
    </source>
</evidence>
<dbReference type="AlphaFoldDB" id="A0A1X7CPM8"/>
<feature type="domain" description="NusB/RsmB/TIM44" evidence="7">
    <location>
        <begin position="10"/>
        <end position="140"/>
    </location>
</feature>
<dbReference type="STRING" id="1519643.SAMN06295933_1059"/>
<dbReference type="PANTHER" id="PTHR11078:SF3">
    <property type="entry name" value="ANTITERMINATION NUSB DOMAIN-CONTAINING PROTEIN"/>
    <property type="match status" value="1"/>
</dbReference>
<keyword evidence="9" id="KW-1185">Reference proteome</keyword>
<dbReference type="InterPro" id="IPR011605">
    <property type="entry name" value="NusB_fam"/>
</dbReference>
<name>A0A1X7CPM8_9BACT</name>
<keyword evidence="4 6" id="KW-0805">Transcription regulation</keyword>
<protein>
    <recommendedName>
        <fullName evidence="6">Transcription antitermination protein NusB</fullName>
    </recommendedName>
    <alternativeName>
        <fullName evidence="6">Antitermination factor NusB</fullName>
    </alternativeName>
</protein>
<proteinExistence type="inferred from homology"/>
<dbReference type="Proteomes" id="UP000192906">
    <property type="component" value="Unassembled WGS sequence"/>
</dbReference>
<evidence type="ECO:0000256" key="2">
    <source>
        <dbReference type="ARBA" id="ARBA00022814"/>
    </source>
</evidence>
<dbReference type="InterPro" id="IPR035926">
    <property type="entry name" value="NusB-like_sf"/>
</dbReference>
<dbReference type="PANTHER" id="PTHR11078">
    <property type="entry name" value="N UTILIZATION SUBSTANCE PROTEIN B-RELATED"/>
    <property type="match status" value="1"/>
</dbReference>
<dbReference type="GO" id="GO:0006353">
    <property type="term" value="P:DNA-templated transcription termination"/>
    <property type="evidence" value="ECO:0007669"/>
    <property type="project" value="UniProtKB-UniRule"/>
</dbReference>
<keyword evidence="5 6" id="KW-0804">Transcription</keyword>
<reference evidence="9" key="1">
    <citation type="submission" date="2017-04" db="EMBL/GenBank/DDBJ databases">
        <authorList>
            <person name="Varghese N."/>
            <person name="Submissions S."/>
        </authorList>
    </citation>
    <scope>NUCLEOTIDE SEQUENCE [LARGE SCALE GENOMIC DNA]</scope>
    <source>
        <strain evidence="9">K3S</strain>
    </source>
</reference>
<dbReference type="OrthoDB" id="9797817at2"/>
<sequence length="153" mass="17553">MSQTKGLRRKGRILAFQVLYGISFVPPHGGWTCERIYNQSPAVARETDEDLILYARELLLSIWNKLEELDEIITKYSKHWKIERIAKAELAILRLSVYELLYKADIPLKVGINEGIELAKKFGDDNSRNFINGILDAVARDIDSGKFPITKKF</sequence>
<evidence type="ECO:0000259" key="7">
    <source>
        <dbReference type="Pfam" id="PF01029"/>
    </source>
</evidence>
<dbReference type="CDD" id="cd00619">
    <property type="entry name" value="Terminator_NusB"/>
    <property type="match status" value="1"/>
</dbReference>
<dbReference type="Pfam" id="PF01029">
    <property type="entry name" value="NusB"/>
    <property type="match status" value="1"/>
</dbReference>
<dbReference type="NCBIfam" id="TIGR01951">
    <property type="entry name" value="nusB"/>
    <property type="match status" value="1"/>
</dbReference>
<dbReference type="SUPFAM" id="SSF48013">
    <property type="entry name" value="NusB-like"/>
    <property type="match status" value="1"/>
</dbReference>
<evidence type="ECO:0000313" key="9">
    <source>
        <dbReference type="Proteomes" id="UP000192906"/>
    </source>
</evidence>
<evidence type="ECO:0000256" key="4">
    <source>
        <dbReference type="ARBA" id="ARBA00023015"/>
    </source>
</evidence>
<gene>
    <name evidence="6" type="primary">nusB</name>
    <name evidence="8" type="ORF">SAMN06295933_1059</name>
</gene>
<evidence type="ECO:0000256" key="3">
    <source>
        <dbReference type="ARBA" id="ARBA00022884"/>
    </source>
</evidence>
<dbReference type="Gene3D" id="1.10.940.10">
    <property type="entry name" value="NusB-like"/>
    <property type="match status" value="1"/>
</dbReference>
<dbReference type="InterPro" id="IPR006027">
    <property type="entry name" value="NusB_RsmB_TIM44"/>
</dbReference>
<dbReference type="GO" id="GO:0003723">
    <property type="term" value="F:RNA binding"/>
    <property type="evidence" value="ECO:0007669"/>
    <property type="project" value="UniProtKB-UniRule"/>
</dbReference>
<evidence type="ECO:0000313" key="8">
    <source>
        <dbReference type="EMBL" id="SMF00675.1"/>
    </source>
</evidence>
<evidence type="ECO:0000256" key="6">
    <source>
        <dbReference type="HAMAP-Rule" id="MF_00073"/>
    </source>
</evidence>
<accession>A0A1X7CPM8</accession>
<evidence type="ECO:0000256" key="5">
    <source>
        <dbReference type="ARBA" id="ARBA00023163"/>
    </source>
</evidence>
<organism evidence="8 9">
    <name type="scientific">Desulfovibrio gilichinskyi</name>
    <dbReference type="NCBI Taxonomy" id="1519643"/>
    <lineage>
        <taxon>Bacteria</taxon>
        <taxon>Pseudomonadati</taxon>
        <taxon>Thermodesulfobacteriota</taxon>
        <taxon>Desulfovibrionia</taxon>
        <taxon>Desulfovibrionales</taxon>
        <taxon>Desulfovibrionaceae</taxon>
        <taxon>Desulfovibrio</taxon>
    </lineage>
</organism>
<dbReference type="HAMAP" id="MF_00073">
    <property type="entry name" value="NusB"/>
    <property type="match status" value="1"/>
</dbReference>